<evidence type="ECO:0000313" key="1">
    <source>
        <dbReference type="EMBL" id="QBK92956.1"/>
    </source>
</evidence>
<proteinExistence type="predicted"/>
<dbReference type="InterPro" id="IPR036770">
    <property type="entry name" value="Ankyrin_rpt-contain_sf"/>
</dbReference>
<sequence length="331" mass="38526">MEILDRYVPRVVSMVIFEYLINSDTYECFTVEDLVIMELKIEKWKVCLLWASSSKREDILEYVYSRFTFKYSKLGMKRGFKILALDKEIVDCTVLNGHTSIVKKYGNKRMLTGYWRKNAVVAVKCGHYELSIFIFKKYYNNPDLFMNEAIKNNHLKIVEYFKSKCRGVAFLYYASILGHLEIMKTLEHVEYDPTVYMTTVLRSGSIESICHVESLVPDVLEAVCKTIDLDDLMSFIYLDGKRNFSVNQKREILKLAVKNNCLHILSYVDIKEVSAGISWNNQITIALKHDFVKIVAYIYNNHTISMPLGKIVELATILNSEKSLDYFMDVF</sequence>
<organism evidence="1">
    <name type="scientific">Pithovirus LCPAC403</name>
    <dbReference type="NCBI Taxonomy" id="2506596"/>
    <lineage>
        <taxon>Viruses</taxon>
        <taxon>Pithoviruses</taxon>
    </lineage>
</organism>
<dbReference type="SUPFAM" id="SSF48403">
    <property type="entry name" value="Ankyrin repeat"/>
    <property type="match status" value="1"/>
</dbReference>
<accession>A0A481ZBE1</accession>
<protein>
    <recommendedName>
        <fullName evidence="2">Ankyrin repeat protein</fullName>
    </recommendedName>
</protein>
<evidence type="ECO:0008006" key="2">
    <source>
        <dbReference type="Google" id="ProtNLM"/>
    </source>
</evidence>
<dbReference type="EMBL" id="MK500588">
    <property type="protein sequence ID" value="QBK92956.1"/>
    <property type="molecule type" value="Genomic_DNA"/>
</dbReference>
<reference evidence="1" key="1">
    <citation type="journal article" date="2019" name="MBio">
        <title>Virus Genomes from Deep Sea Sediments Expand the Ocean Megavirome and Support Independent Origins of Viral Gigantism.</title>
        <authorList>
            <person name="Backstrom D."/>
            <person name="Yutin N."/>
            <person name="Jorgensen S.L."/>
            <person name="Dharamshi J."/>
            <person name="Homa F."/>
            <person name="Zaremba-Niedwiedzka K."/>
            <person name="Spang A."/>
            <person name="Wolf Y.I."/>
            <person name="Koonin E.V."/>
            <person name="Ettema T.J."/>
        </authorList>
    </citation>
    <scope>NUCLEOTIDE SEQUENCE</scope>
</reference>
<gene>
    <name evidence="1" type="ORF">LCPAC403_00900</name>
</gene>
<name>A0A481ZBE1_9VIRU</name>